<dbReference type="Pfam" id="PF07741">
    <property type="entry name" value="BRF1"/>
    <property type="match status" value="1"/>
</dbReference>
<dbReference type="eggNOG" id="KOG1598">
    <property type="taxonomic scope" value="Eukaryota"/>
</dbReference>
<dbReference type="Gene3D" id="1.20.5.650">
    <property type="entry name" value="Single helix bin"/>
    <property type="match status" value="1"/>
</dbReference>
<keyword evidence="3" id="KW-1185">Reference proteome</keyword>
<reference evidence="4" key="2">
    <citation type="submission" date="2025-08" db="UniProtKB">
        <authorList>
            <consortium name="RefSeq"/>
        </authorList>
    </citation>
    <scope>IDENTIFICATION</scope>
    <source>
        <tissue evidence="4">Etiolated seedlings</tissue>
    </source>
</reference>
<gene>
    <name evidence="4" type="primary">LOC101511742</name>
</gene>
<feature type="domain" description="Brf1 TBP-binding" evidence="2">
    <location>
        <begin position="20"/>
        <end position="117"/>
    </location>
</feature>
<dbReference type="AlphaFoldDB" id="A0A1S2XRE0"/>
<feature type="region of interest" description="Disordered" evidence="1">
    <location>
        <begin position="60"/>
        <end position="97"/>
    </location>
</feature>
<feature type="region of interest" description="Disordered" evidence="1">
    <location>
        <begin position="1"/>
        <end position="25"/>
    </location>
</feature>
<protein>
    <submittedName>
        <fullName evidence="4">Transcription factor IIIB 90 kDa subunit-like isoform X1</fullName>
    </submittedName>
</protein>
<dbReference type="Proteomes" id="UP000087171">
    <property type="component" value="Chromosome Ca3"/>
</dbReference>
<dbReference type="OrthoDB" id="511529at2759"/>
<organism evidence="3 4">
    <name type="scientific">Cicer arietinum</name>
    <name type="common">Chickpea</name>
    <name type="synonym">Garbanzo</name>
    <dbReference type="NCBI Taxonomy" id="3827"/>
    <lineage>
        <taxon>Eukaryota</taxon>
        <taxon>Viridiplantae</taxon>
        <taxon>Streptophyta</taxon>
        <taxon>Embryophyta</taxon>
        <taxon>Tracheophyta</taxon>
        <taxon>Spermatophyta</taxon>
        <taxon>Magnoliopsida</taxon>
        <taxon>eudicotyledons</taxon>
        <taxon>Gunneridae</taxon>
        <taxon>Pentapetalae</taxon>
        <taxon>rosids</taxon>
        <taxon>fabids</taxon>
        <taxon>Fabales</taxon>
        <taxon>Fabaceae</taxon>
        <taxon>Papilionoideae</taxon>
        <taxon>50 kb inversion clade</taxon>
        <taxon>NPAAA clade</taxon>
        <taxon>Hologalegina</taxon>
        <taxon>IRL clade</taxon>
        <taxon>Cicereae</taxon>
        <taxon>Cicer</taxon>
    </lineage>
</organism>
<dbReference type="InterPro" id="IPR011665">
    <property type="entry name" value="BRF1_TBP-bd_dom"/>
</dbReference>
<evidence type="ECO:0000259" key="2">
    <source>
        <dbReference type="Pfam" id="PF07741"/>
    </source>
</evidence>
<feature type="compositionally biased region" description="Basic and acidic residues" evidence="1">
    <location>
        <begin position="118"/>
        <end position="147"/>
    </location>
</feature>
<feature type="region of interest" description="Disordered" evidence="1">
    <location>
        <begin position="118"/>
        <end position="190"/>
    </location>
</feature>
<evidence type="ECO:0000313" key="3">
    <source>
        <dbReference type="Proteomes" id="UP000087171"/>
    </source>
</evidence>
<evidence type="ECO:0000313" key="4">
    <source>
        <dbReference type="RefSeq" id="XP_004493345.1"/>
    </source>
</evidence>
<dbReference type="PaxDb" id="3827-XP_004493345.1"/>
<accession>A0A1S2XRE0</accession>
<dbReference type="GeneID" id="101511742"/>
<name>A0A1S2XRE0_CICAR</name>
<proteinExistence type="predicted"/>
<feature type="compositionally biased region" description="Acidic residues" evidence="1">
    <location>
        <begin position="148"/>
        <end position="173"/>
    </location>
</feature>
<dbReference type="RefSeq" id="XP_004493345.1">
    <property type="nucleotide sequence ID" value="XM_004493288.3"/>
</dbReference>
<dbReference type="STRING" id="3827.A0A1S2XRE0"/>
<evidence type="ECO:0000256" key="1">
    <source>
        <dbReference type="SAM" id="MobiDB-lite"/>
    </source>
</evidence>
<dbReference type="KEGG" id="cam:101511742"/>
<reference evidence="3" key="1">
    <citation type="journal article" date="2013" name="Nat. Biotechnol.">
        <title>Draft genome sequence of chickpea (Cicer arietinum) provides a resource for trait improvement.</title>
        <authorList>
            <person name="Varshney R.K."/>
            <person name="Song C."/>
            <person name="Saxena R.K."/>
            <person name="Azam S."/>
            <person name="Yu S."/>
            <person name="Sharpe A.G."/>
            <person name="Cannon S."/>
            <person name="Baek J."/>
            <person name="Rosen B.D."/>
            <person name="Tar'an B."/>
            <person name="Millan T."/>
            <person name="Zhang X."/>
            <person name="Ramsay L.D."/>
            <person name="Iwata A."/>
            <person name="Wang Y."/>
            <person name="Nelson W."/>
            <person name="Farmer A.D."/>
            <person name="Gaur P.M."/>
            <person name="Soderlund C."/>
            <person name="Penmetsa R.V."/>
            <person name="Xu C."/>
            <person name="Bharti A.K."/>
            <person name="He W."/>
            <person name="Winter P."/>
            <person name="Zhao S."/>
            <person name="Hane J.K."/>
            <person name="Carrasquilla-Garcia N."/>
            <person name="Condie J.A."/>
            <person name="Upadhyaya H.D."/>
            <person name="Luo M.C."/>
            <person name="Thudi M."/>
            <person name="Gowda C.L."/>
            <person name="Singh N.P."/>
            <person name="Lichtenzveig J."/>
            <person name="Gali K.K."/>
            <person name="Rubio J."/>
            <person name="Nadarajan N."/>
            <person name="Dolezel J."/>
            <person name="Bansal K.C."/>
            <person name="Xu X."/>
            <person name="Edwards D."/>
            <person name="Zhang G."/>
            <person name="Kahl G."/>
            <person name="Gil J."/>
            <person name="Singh K.B."/>
            <person name="Datta S.K."/>
            <person name="Jackson S.A."/>
            <person name="Wang J."/>
            <person name="Cook D.R."/>
        </authorList>
    </citation>
    <scope>NUCLEOTIDE SEQUENCE [LARGE SCALE GENOMIC DNA]</scope>
    <source>
        <strain evidence="3">cv. CDC Frontier</strain>
    </source>
</reference>
<sequence>MAKKHEDLATSDQDESGNFSDIDDQEVDGYLNNMKEKYYKKIIWEYEHQKYLKEQAAKKAAAAAAAKSRKEMKQRRAQQAKNSGPAQSAAEAACQMEKTKQRLSKKINFDCLAKLFEDKPEDAGNPKKARFDLPSDNHDKFQSKVEDQKDDELGSADNFEDGDQDWDNNENMDDAYFHEEDGHNYDDDYY</sequence>
<feature type="compositionally biased region" description="Basic and acidic residues" evidence="1">
    <location>
        <begin position="175"/>
        <end position="190"/>
    </location>
</feature>